<sequence>MRNVHHALRRNILHSIDFFYTPFNKIMPLQTFRYAACGGVNTAFDIGLFTLSYHFIFNKRNLALGPLTLSPHIASLFFAFCFSLPSGFYLNRYIVFQHSGLKRHTQLVRYIIVVLICVVFNYLFLKLFVDYFGWYATPSKILTTVLITIFSYTSQTYFFFKLKPHNKA</sequence>
<name>A0A125T237_9SPHI</name>
<dbReference type="EMBL" id="AP017313">
    <property type="protein sequence ID" value="BAU52341.1"/>
    <property type="molecule type" value="Genomic_DNA"/>
</dbReference>
<comment type="subcellular location">
    <subcellularLocation>
        <location evidence="1">Membrane</location>
        <topology evidence="1">Multi-pass membrane protein</topology>
    </subcellularLocation>
</comment>
<dbReference type="InterPro" id="IPR007267">
    <property type="entry name" value="GtrA_DPMS_TM"/>
</dbReference>
<dbReference type="Proteomes" id="UP000218263">
    <property type="component" value="Chromosome"/>
</dbReference>
<evidence type="ECO:0000256" key="3">
    <source>
        <dbReference type="ARBA" id="ARBA00022989"/>
    </source>
</evidence>
<dbReference type="RefSeq" id="WP_197706070.1">
    <property type="nucleotide sequence ID" value="NZ_AP017313.1"/>
</dbReference>
<proteinExistence type="predicted"/>
<organism evidence="5 6">
    <name type="scientific">Mucilaginibacter gotjawali</name>
    <dbReference type="NCBI Taxonomy" id="1550579"/>
    <lineage>
        <taxon>Bacteria</taxon>
        <taxon>Pseudomonadati</taxon>
        <taxon>Bacteroidota</taxon>
        <taxon>Sphingobacteriia</taxon>
        <taxon>Sphingobacteriales</taxon>
        <taxon>Sphingobacteriaceae</taxon>
        <taxon>Mucilaginibacter</taxon>
    </lineage>
</organism>
<accession>A0A125T237</accession>
<keyword evidence="2" id="KW-0812">Transmembrane</keyword>
<keyword evidence="4" id="KW-0472">Membrane</keyword>
<protein>
    <submittedName>
        <fullName evidence="5">GtrA-like protein</fullName>
    </submittedName>
</protein>
<keyword evidence="6" id="KW-1185">Reference proteome</keyword>
<keyword evidence="3" id="KW-1133">Transmembrane helix</keyword>
<gene>
    <name evidence="5" type="ORF">MgSA37_00496</name>
</gene>
<dbReference type="GO" id="GO:0000271">
    <property type="term" value="P:polysaccharide biosynthetic process"/>
    <property type="evidence" value="ECO:0007669"/>
    <property type="project" value="InterPro"/>
</dbReference>
<evidence type="ECO:0000256" key="4">
    <source>
        <dbReference type="ARBA" id="ARBA00023136"/>
    </source>
</evidence>
<evidence type="ECO:0000313" key="6">
    <source>
        <dbReference type="Proteomes" id="UP000218263"/>
    </source>
</evidence>
<dbReference type="GO" id="GO:0016020">
    <property type="term" value="C:membrane"/>
    <property type="evidence" value="ECO:0007669"/>
    <property type="project" value="UniProtKB-SubCell"/>
</dbReference>
<dbReference type="AlphaFoldDB" id="A0A125T237"/>
<reference evidence="5 6" key="1">
    <citation type="submission" date="2015-12" db="EMBL/GenBank/DDBJ databases">
        <title>Genome sequence of Mucilaginibacter gotjawali.</title>
        <authorList>
            <person name="Lee J.S."/>
            <person name="Lee K.C."/>
            <person name="Kim K.K."/>
            <person name="Lee B.W."/>
        </authorList>
    </citation>
    <scope>NUCLEOTIDE SEQUENCE [LARGE SCALE GENOMIC DNA]</scope>
    <source>
        <strain evidence="5 6">SA3-7</strain>
    </source>
</reference>
<dbReference type="KEGG" id="mgot:MgSA37_00496"/>
<evidence type="ECO:0000256" key="1">
    <source>
        <dbReference type="ARBA" id="ARBA00004141"/>
    </source>
</evidence>
<evidence type="ECO:0000313" key="5">
    <source>
        <dbReference type="EMBL" id="BAU52341.1"/>
    </source>
</evidence>
<evidence type="ECO:0000256" key="2">
    <source>
        <dbReference type="ARBA" id="ARBA00022692"/>
    </source>
</evidence>
<dbReference type="Pfam" id="PF04138">
    <property type="entry name" value="GtrA_DPMS_TM"/>
    <property type="match status" value="1"/>
</dbReference>